<sequence length="367" mass="39558">MLSTNAQINTNELLYLNKAVVFGSGAFGTALAMVLSKKCREVCVWHMNEKESQLVNEKRENVLFLKGVKLASNITFTSNVEEAYQGAEIILFVIPTQFLRGFFKKSGSNLIAYAKEKRVPVLVCTKGIERSTLKFPAQIVGEFFQDYPLSVLAGPSFAIEVATGVLTCVSVASVDINEARRLQRIMTTGDRSFICWATTDTIGCEVASAMKNVLAIGSGVANGLGMGLNARAALITRGLLEIRDLTAALAGNGSAVFGLAGLGDLLLTCSSELSRNFTVGKKLGKGISIEEIQRTSKAVAEGVATAEPLMRLAQQLKVSMPLCKQIYKIVYEKKNPRDAILDLLSYGLQDEGLPSLFQKSAATPSKL</sequence>
<dbReference type="GO" id="GO:0020015">
    <property type="term" value="C:glycosome"/>
    <property type="evidence" value="ECO:0007669"/>
    <property type="project" value="UniProtKB-SubCell"/>
</dbReference>
<gene>
    <name evidence="16" type="ORF">JKF63_07614</name>
</gene>
<dbReference type="KEGG" id="phet:94293623"/>
<proteinExistence type="inferred from homology"/>
<evidence type="ECO:0000256" key="2">
    <source>
        <dbReference type="ARBA" id="ARBA00011738"/>
    </source>
</evidence>
<comment type="catalytic activity">
    <reaction evidence="6 13">
        <text>sn-glycerol 3-phosphate + NAD(+) = dihydroxyacetone phosphate + NADH + H(+)</text>
        <dbReference type="Rhea" id="RHEA:11092"/>
        <dbReference type="ChEBI" id="CHEBI:15378"/>
        <dbReference type="ChEBI" id="CHEBI:57540"/>
        <dbReference type="ChEBI" id="CHEBI:57597"/>
        <dbReference type="ChEBI" id="CHEBI:57642"/>
        <dbReference type="ChEBI" id="CHEBI:57945"/>
        <dbReference type="EC" id="1.1.1.8"/>
    </reaction>
</comment>
<reference evidence="16 17" key="1">
    <citation type="submission" date="2021-02" db="EMBL/GenBank/DDBJ databases">
        <title>Porcisia hertigi Genome sequencing and assembly.</title>
        <authorList>
            <person name="Almutairi H."/>
            <person name="Gatherer D."/>
        </authorList>
    </citation>
    <scope>NUCLEOTIDE SEQUENCE [LARGE SCALE GENOMIC DNA]</scope>
    <source>
        <strain evidence="16 17">C119</strain>
    </source>
</reference>
<comment type="similarity">
    <text evidence="1 12">Belongs to the NAD-dependent glycerol-3-phosphate dehydrogenase family.</text>
</comment>
<evidence type="ECO:0000313" key="17">
    <source>
        <dbReference type="Proteomes" id="UP000674318"/>
    </source>
</evidence>
<dbReference type="EMBL" id="JAFJZO010000010">
    <property type="protein sequence ID" value="KAG5510286.1"/>
    <property type="molecule type" value="Genomic_DNA"/>
</dbReference>
<feature type="binding site" evidence="11">
    <location>
        <position position="98"/>
    </location>
    <ligand>
        <name>NAD(+)</name>
        <dbReference type="ChEBI" id="CHEBI:57540"/>
    </ligand>
</feature>
<evidence type="ECO:0000259" key="15">
    <source>
        <dbReference type="Pfam" id="PF07479"/>
    </source>
</evidence>
<dbReference type="GO" id="GO:0042803">
    <property type="term" value="F:protein homodimerization activity"/>
    <property type="evidence" value="ECO:0007669"/>
    <property type="project" value="InterPro"/>
</dbReference>
<evidence type="ECO:0000256" key="3">
    <source>
        <dbReference type="ARBA" id="ARBA00023002"/>
    </source>
</evidence>
<dbReference type="PANTHER" id="PTHR11728">
    <property type="entry name" value="GLYCEROL-3-PHOSPHATE DEHYDROGENASE"/>
    <property type="match status" value="1"/>
</dbReference>
<evidence type="ECO:0000256" key="12">
    <source>
        <dbReference type="RuleBase" id="RU000437"/>
    </source>
</evidence>
<feature type="binding site" evidence="11">
    <location>
        <begin position="23"/>
        <end position="28"/>
    </location>
    <ligand>
        <name>NAD(+)</name>
        <dbReference type="ChEBI" id="CHEBI:57540"/>
    </ligand>
</feature>
<feature type="binding site" evidence="10">
    <location>
        <begin position="275"/>
        <end position="276"/>
    </location>
    <ligand>
        <name>substrate</name>
    </ligand>
</feature>
<dbReference type="NCBIfam" id="TIGR03376">
    <property type="entry name" value="glycerol3P_DH"/>
    <property type="match status" value="1"/>
</dbReference>
<dbReference type="SUPFAM" id="SSF51735">
    <property type="entry name" value="NAD(P)-binding Rossmann-fold domains"/>
    <property type="match status" value="1"/>
</dbReference>
<dbReference type="Gene3D" id="1.10.1040.10">
    <property type="entry name" value="N-(1-d-carboxylethyl)-l-norvaline Dehydrogenase, domain 2"/>
    <property type="match status" value="1"/>
</dbReference>
<dbReference type="FunFam" id="1.10.1040.10:FF:000001">
    <property type="entry name" value="Glycerol-3-phosphate dehydrogenase [NAD(P)+]"/>
    <property type="match status" value="1"/>
</dbReference>
<dbReference type="InterPro" id="IPR006168">
    <property type="entry name" value="G3P_DH_NAD-dep"/>
</dbReference>
<dbReference type="PIRSF" id="PIRSF000114">
    <property type="entry name" value="Glycerol-3-P_dh"/>
    <property type="match status" value="1"/>
</dbReference>
<dbReference type="FunFam" id="3.40.50.720:FF:000019">
    <property type="entry name" value="Glycerol-3-phosphate dehydrogenase [NAD(P)+]"/>
    <property type="match status" value="1"/>
</dbReference>
<feature type="active site" description="Proton acceptor" evidence="9">
    <location>
        <position position="211"/>
    </location>
</feature>
<feature type="domain" description="Glycerol-3-phosphate dehydrogenase NAD-dependent N-terminal" evidence="14">
    <location>
        <begin position="20"/>
        <end position="177"/>
    </location>
</feature>
<dbReference type="GeneID" id="94293623"/>
<keyword evidence="5" id="KW-0576">Peroxisome</keyword>
<dbReference type="InterPro" id="IPR006109">
    <property type="entry name" value="G3P_DH_NAD-dep_C"/>
</dbReference>
<dbReference type="GO" id="GO:0046168">
    <property type="term" value="P:glycerol-3-phosphate catabolic process"/>
    <property type="evidence" value="ECO:0007669"/>
    <property type="project" value="UniProtKB-UniRule"/>
</dbReference>
<evidence type="ECO:0000259" key="14">
    <source>
        <dbReference type="Pfam" id="PF01210"/>
    </source>
</evidence>
<dbReference type="Proteomes" id="UP000674318">
    <property type="component" value="Chromosome 10"/>
</dbReference>
<dbReference type="SUPFAM" id="SSF48179">
    <property type="entry name" value="6-phosphogluconate dehydrogenase C-terminal domain-like"/>
    <property type="match status" value="1"/>
</dbReference>
<evidence type="ECO:0000313" key="16">
    <source>
        <dbReference type="EMBL" id="KAG5510286.1"/>
    </source>
</evidence>
<evidence type="ECO:0000256" key="13">
    <source>
        <dbReference type="RuleBase" id="RU361243"/>
    </source>
</evidence>
<dbReference type="Pfam" id="PF01210">
    <property type="entry name" value="NAD_Gly3P_dh_N"/>
    <property type="match status" value="1"/>
</dbReference>
<protein>
    <recommendedName>
        <fullName evidence="13">Glycerol-3-phosphate dehydrogenase [NAD(+)]</fullName>
        <ecNumber evidence="13">1.1.1.8</ecNumber>
    </recommendedName>
</protein>
<keyword evidence="17" id="KW-1185">Reference proteome</keyword>
<evidence type="ECO:0000256" key="10">
    <source>
        <dbReference type="PIRSR" id="PIRSR000114-2"/>
    </source>
</evidence>
<dbReference type="NCBIfam" id="NF000940">
    <property type="entry name" value="PRK00094.1-2"/>
    <property type="match status" value="1"/>
</dbReference>
<dbReference type="OrthoDB" id="10263760at2759"/>
<accession>A0A836IF82</accession>
<feature type="domain" description="Glycerol-3-phosphate dehydrogenase NAD-dependent C-terminal" evidence="15">
    <location>
        <begin position="200"/>
        <end position="340"/>
    </location>
</feature>
<evidence type="ECO:0000256" key="11">
    <source>
        <dbReference type="PIRSR" id="PIRSR000114-3"/>
    </source>
</evidence>
<dbReference type="InterPro" id="IPR011128">
    <property type="entry name" value="G3P_DH_NAD-dep_N"/>
</dbReference>
<feature type="binding site" evidence="11">
    <location>
        <position position="158"/>
    </location>
    <ligand>
        <name>NAD(+)</name>
        <dbReference type="ChEBI" id="CHEBI:57540"/>
    </ligand>
</feature>
<evidence type="ECO:0000256" key="7">
    <source>
        <dbReference type="ARBA" id="ARBA00060503"/>
    </source>
</evidence>
<dbReference type="GO" id="GO:0005829">
    <property type="term" value="C:cytosol"/>
    <property type="evidence" value="ECO:0007669"/>
    <property type="project" value="TreeGrafter"/>
</dbReference>
<feature type="binding site" evidence="10">
    <location>
        <position position="126"/>
    </location>
    <ligand>
        <name>substrate</name>
    </ligand>
</feature>
<evidence type="ECO:0000256" key="9">
    <source>
        <dbReference type="PIRSR" id="PIRSR000114-1"/>
    </source>
</evidence>
<keyword evidence="3 12" id="KW-0560">Oxidoreductase</keyword>
<dbReference type="Pfam" id="PF07479">
    <property type="entry name" value="NAD_Gly3P_dh_C"/>
    <property type="match status" value="1"/>
</dbReference>
<evidence type="ECO:0000256" key="8">
    <source>
        <dbReference type="ARBA" id="ARBA00084116"/>
    </source>
</evidence>
<dbReference type="HAMAP" id="MF_00394">
    <property type="entry name" value="NAD_Glyc3P_dehydrog"/>
    <property type="match status" value="1"/>
</dbReference>
<dbReference type="InterPro" id="IPR017751">
    <property type="entry name" value="G3P_DH_NAD-dep_euk"/>
</dbReference>
<keyword evidence="8" id="KW-0327">Glycosome</keyword>
<name>A0A836IF82_9TRYP</name>
<dbReference type="InterPro" id="IPR008927">
    <property type="entry name" value="6-PGluconate_DH-like_C_sf"/>
</dbReference>
<dbReference type="AlphaFoldDB" id="A0A836IF82"/>
<comment type="caution">
    <text evidence="16">The sequence shown here is derived from an EMBL/GenBank/DDBJ whole genome shotgun (WGS) entry which is preliminary data.</text>
</comment>
<dbReference type="GO" id="GO:0051287">
    <property type="term" value="F:NAD binding"/>
    <property type="evidence" value="ECO:0007669"/>
    <property type="project" value="UniProtKB-UniRule"/>
</dbReference>
<comment type="subcellular location">
    <subcellularLocation>
        <location evidence="7">Glycosome</location>
    </subcellularLocation>
</comment>
<dbReference type="PRINTS" id="PR00077">
    <property type="entry name" value="GPDHDRGNASE"/>
</dbReference>
<feature type="binding site" evidence="11">
    <location>
        <position position="275"/>
    </location>
    <ligand>
        <name>NAD(+)</name>
        <dbReference type="ChEBI" id="CHEBI:57540"/>
    </ligand>
</feature>
<dbReference type="PANTHER" id="PTHR11728:SF1">
    <property type="entry name" value="GLYCEROL-3-PHOSPHATE DEHYDROGENASE [NAD(+)] 2, CHLOROPLASTIC"/>
    <property type="match status" value="1"/>
</dbReference>
<dbReference type="Gene3D" id="3.40.50.720">
    <property type="entry name" value="NAD(P)-binding Rossmann-like Domain"/>
    <property type="match status" value="1"/>
</dbReference>
<evidence type="ECO:0000256" key="4">
    <source>
        <dbReference type="ARBA" id="ARBA00023027"/>
    </source>
</evidence>
<comment type="subunit">
    <text evidence="2">Homodimer.</text>
</comment>
<dbReference type="NCBIfam" id="NF000942">
    <property type="entry name" value="PRK00094.1-4"/>
    <property type="match status" value="1"/>
</dbReference>
<evidence type="ECO:0000256" key="6">
    <source>
        <dbReference type="ARBA" id="ARBA00048683"/>
    </source>
</evidence>
<dbReference type="RefSeq" id="XP_067759027.1">
    <property type="nucleotide sequence ID" value="XM_067903546.1"/>
</dbReference>
<dbReference type="GO" id="GO:0005975">
    <property type="term" value="P:carbohydrate metabolic process"/>
    <property type="evidence" value="ECO:0007669"/>
    <property type="project" value="InterPro"/>
</dbReference>
<dbReference type="GO" id="GO:0141152">
    <property type="term" value="F:glycerol-3-phosphate dehydrogenase (NAD+) activity"/>
    <property type="evidence" value="ECO:0007669"/>
    <property type="project" value="UniProtKB-UniRule"/>
</dbReference>
<evidence type="ECO:0000256" key="5">
    <source>
        <dbReference type="ARBA" id="ARBA00023140"/>
    </source>
</evidence>
<organism evidence="16 17">
    <name type="scientific">Porcisia hertigi</name>
    <dbReference type="NCBI Taxonomy" id="2761500"/>
    <lineage>
        <taxon>Eukaryota</taxon>
        <taxon>Discoba</taxon>
        <taxon>Euglenozoa</taxon>
        <taxon>Kinetoplastea</taxon>
        <taxon>Metakinetoplastina</taxon>
        <taxon>Trypanosomatida</taxon>
        <taxon>Trypanosomatidae</taxon>
        <taxon>Leishmaniinae</taxon>
        <taxon>Porcisia</taxon>
    </lineage>
</organism>
<dbReference type="PROSITE" id="PS00957">
    <property type="entry name" value="NAD_G3PDH"/>
    <property type="match status" value="1"/>
</dbReference>
<dbReference type="InterPro" id="IPR036291">
    <property type="entry name" value="NAD(P)-bd_dom_sf"/>
</dbReference>
<dbReference type="InterPro" id="IPR013328">
    <property type="entry name" value="6PGD_dom2"/>
</dbReference>
<keyword evidence="4 11" id="KW-0520">NAD</keyword>
<evidence type="ECO:0000256" key="1">
    <source>
        <dbReference type="ARBA" id="ARBA00011009"/>
    </source>
</evidence>
<dbReference type="EC" id="1.1.1.8" evidence="13"/>